<protein>
    <submittedName>
        <fullName evidence="4">Oleoyl-ACP hydrolase</fullName>
    </submittedName>
</protein>
<dbReference type="PANTHER" id="PTHR11487">
    <property type="entry name" value="THIOESTERASE"/>
    <property type="match status" value="1"/>
</dbReference>
<dbReference type="HOGENOM" id="CLU_070456_1_2_11"/>
<keyword evidence="2 4" id="KW-0378">Hydrolase</keyword>
<dbReference type="EMBL" id="CP010407">
    <property type="protein sequence ID" value="AJF69502.1"/>
    <property type="molecule type" value="Genomic_DNA"/>
</dbReference>
<evidence type="ECO:0000313" key="5">
    <source>
        <dbReference type="Proteomes" id="UP000031774"/>
    </source>
</evidence>
<dbReference type="Proteomes" id="UP000031774">
    <property type="component" value="Chromosome"/>
</dbReference>
<dbReference type="AlphaFoldDB" id="A0A0B5IG49"/>
<accession>A0A0B5IG49</accession>
<dbReference type="STRING" id="362257.SVTN_03400"/>
<proteinExistence type="inferred from homology"/>
<dbReference type="SMART" id="SM00824">
    <property type="entry name" value="PKS_TE"/>
    <property type="match status" value="1"/>
</dbReference>
<organism evidence="4 5">
    <name type="scientific">Streptomyces vietnamensis</name>
    <dbReference type="NCBI Taxonomy" id="362257"/>
    <lineage>
        <taxon>Bacteria</taxon>
        <taxon>Bacillati</taxon>
        <taxon>Actinomycetota</taxon>
        <taxon>Actinomycetes</taxon>
        <taxon>Kitasatosporales</taxon>
        <taxon>Streptomycetaceae</taxon>
        <taxon>Streptomyces</taxon>
    </lineage>
</organism>
<sequence>MRRYHGTPARAGATLVCFPHAGGSASFYYPYSEALSARYDVIAVQYPGRQDRHREPCMESVGELSRTIAAELAARVPADRPLAFFGHSMGAVVGFETARALERLGTGRAPDLFLASGRRAPALSRDDGIHRLPDRALLAELQKLGGTDVRMLDDPELFQLVVPTIRADFAAVETYRPEAGARVNCPVVALIGDVDPRVTAEQAAAWRDHTTADFALRVFSGGHFYLAERQREVIATLTAHIDPLKA</sequence>
<dbReference type="KEGG" id="svt:SVTN_03400"/>
<name>A0A0B5IG49_9ACTN</name>
<dbReference type="PANTHER" id="PTHR11487:SF0">
    <property type="entry name" value="S-ACYL FATTY ACID SYNTHASE THIOESTERASE, MEDIUM CHAIN"/>
    <property type="match status" value="1"/>
</dbReference>
<dbReference type="InterPro" id="IPR012223">
    <property type="entry name" value="TEII"/>
</dbReference>
<dbReference type="Pfam" id="PF00975">
    <property type="entry name" value="Thioesterase"/>
    <property type="match status" value="1"/>
</dbReference>
<evidence type="ECO:0000313" key="4">
    <source>
        <dbReference type="EMBL" id="AJF69502.1"/>
    </source>
</evidence>
<keyword evidence="5" id="KW-1185">Reference proteome</keyword>
<dbReference type="SUPFAM" id="SSF53474">
    <property type="entry name" value="alpha/beta-Hydrolases"/>
    <property type="match status" value="1"/>
</dbReference>
<dbReference type="GO" id="GO:0016787">
    <property type="term" value="F:hydrolase activity"/>
    <property type="evidence" value="ECO:0007669"/>
    <property type="project" value="UniProtKB-KW"/>
</dbReference>
<evidence type="ECO:0000256" key="2">
    <source>
        <dbReference type="ARBA" id="ARBA00022801"/>
    </source>
</evidence>
<gene>
    <name evidence="4" type="ORF">SVTN_03400</name>
</gene>
<dbReference type="InterPro" id="IPR020802">
    <property type="entry name" value="TesA-like"/>
</dbReference>
<feature type="domain" description="Thioesterase TesA-like" evidence="3">
    <location>
        <begin position="16"/>
        <end position="241"/>
    </location>
</feature>
<dbReference type="InterPro" id="IPR029058">
    <property type="entry name" value="AB_hydrolase_fold"/>
</dbReference>
<reference evidence="4 5" key="1">
    <citation type="submission" date="2014-12" db="EMBL/GenBank/DDBJ databases">
        <title>Complete genome sequence of Streptomyces vietnamensis strain GIMV4.0001, a genetic manipulable producer of the benzoisochromanequinone antibiotic granaticin.</title>
        <authorList>
            <person name="Deng M.R."/>
            <person name="Guo J."/>
            <person name="Ma L.Y."/>
            <person name="Feng G.D."/>
            <person name="Mo C.Y."/>
            <person name="Zhu H.H."/>
        </authorList>
    </citation>
    <scope>NUCLEOTIDE SEQUENCE [LARGE SCALE GENOMIC DNA]</scope>
    <source>
        <strain evidence="5">GIMV4.0001</strain>
    </source>
</reference>
<evidence type="ECO:0000256" key="1">
    <source>
        <dbReference type="ARBA" id="ARBA00007169"/>
    </source>
</evidence>
<comment type="similarity">
    <text evidence="1">Belongs to the thioesterase family.</text>
</comment>
<evidence type="ECO:0000259" key="3">
    <source>
        <dbReference type="SMART" id="SM00824"/>
    </source>
</evidence>
<dbReference type="InterPro" id="IPR001031">
    <property type="entry name" value="Thioesterase"/>
</dbReference>
<dbReference type="Gene3D" id="3.40.50.1820">
    <property type="entry name" value="alpha/beta hydrolase"/>
    <property type="match status" value="1"/>
</dbReference>
<dbReference type="GO" id="GO:0008610">
    <property type="term" value="P:lipid biosynthetic process"/>
    <property type="evidence" value="ECO:0007669"/>
    <property type="project" value="TreeGrafter"/>
</dbReference>